<feature type="region of interest" description="Disordered" evidence="7">
    <location>
        <begin position="1172"/>
        <end position="1353"/>
    </location>
</feature>
<feature type="compositionally biased region" description="Basic and acidic residues" evidence="7">
    <location>
        <begin position="1122"/>
        <end position="1156"/>
    </location>
</feature>
<dbReference type="SUPFAM" id="SSF48371">
    <property type="entry name" value="ARM repeat"/>
    <property type="match status" value="1"/>
</dbReference>
<evidence type="ECO:0000256" key="5">
    <source>
        <dbReference type="ARBA" id="ARBA00023242"/>
    </source>
</evidence>
<evidence type="ECO:0000313" key="10">
    <source>
        <dbReference type="Proteomes" id="UP000566440"/>
    </source>
</evidence>
<feature type="compositionally biased region" description="Basic and acidic residues" evidence="7">
    <location>
        <begin position="1596"/>
        <end position="1607"/>
    </location>
</feature>
<keyword evidence="6" id="KW-0131">Cell cycle</keyword>
<protein>
    <submittedName>
        <fullName evidence="9">RIF1 protein</fullName>
    </submittedName>
</protein>
<dbReference type="GO" id="GO:0005634">
    <property type="term" value="C:nucleus"/>
    <property type="evidence" value="ECO:0007669"/>
    <property type="project" value="UniProtKB-SubCell"/>
</dbReference>
<keyword evidence="3" id="KW-0158">Chromosome</keyword>
<feature type="compositionally biased region" description="Low complexity" evidence="7">
    <location>
        <begin position="1218"/>
        <end position="1233"/>
    </location>
</feature>
<feature type="compositionally biased region" description="Basic and acidic residues" evidence="7">
    <location>
        <begin position="1769"/>
        <end position="1778"/>
    </location>
</feature>
<feature type="compositionally biased region" description="Polar residues" evidence="7">
    <location>
        <begin position="1256"/>
        <end position="1274"/>
    </location>
</feature>
<gene>
    <name evidence="9" type="primary">Rif1</name>
    <name evidence="9" type="ORF">GALDEA_R13219</name>
</gene>
<feature type="compositionally biased region" description="Polar residues" evidence="7">
    <location>
        <begin position="1610"/>
        <end position="1625"/>
    </location>
</feature>
<dbReference type="GO" id="GO:0000723">
    <property type="term" value="P:telomere maintenance"/>
    <property type="evidence" value="ECO:0007669"/>
    <property type="project" value="TreeGrafter"/>
</dbReference>
<name>A0A7K9T8Q1_9PICI</name>
<feature type="compositionally biased region" description="Basic and acidic residues" evidence="7">
    <location>
        <begin position="1290"/>
        <end position="1308"/>
    </location>
</feature>
<feature type="compositionally biased region" description="Polar residues" evidence="7">
    <location>
        <begin position="1779"/>
        <end position="1800"/>
    </location>
</feature>
<feature type="compositionally biased region" description="Polar residues" evidence="7">
    <location>
        <begin position="1403"/>
        <end position="1417"/>
    </location>
</feature>
<feature type="region of interest" description="Disordered" evidence="7">
    <location>
        <begin position="2248"/>
        <end position="2291"/>
    </location>
</feature>
<reference evidence="9 10" key="1">
    <citation type="submission" date="2019-09" db="EMBL/GenBank/DDBJ databases">
        <title>Bird 10,000 Genomes (B10K) Project - Family phase.</title>
        <authorList>
            <person name="Zhang G."/>
        </authorList>
    </citation>
    <scope>NUCLEOTIDE SEQUENCE [LARGE SCALE GENOMIC DNA]</scope>
    <source>
        <strain evidence="9">B10K-DU-001-62</strain>
        <tissue evidence="9">Muscle</tissue>
    </source>
</reference>
<comment type="subcellular location">
    <subcellularLocation>
        <location evidence="2">Chromosome</location>
        <location evidence="2">Telomere</location>
    </subcellularLocation>
    <subcellularLocation>
        <location evidence="1">Nucleus</location>
    </subcellularLocation>
</comment>
<dbReference type="EMBL" id="VWZX01008617">
    <property type="protein sequence ID" value="NXI44857.1"/>
    <property type="molecule type" value="Genomic_DNA"/>
</dbReference>
<feature type="compositionally biased region" description="Polar residues" evidence="7">
    <location>
        <begin position="2021"/>
        <end position="2046"/>
    </location>
</feature>
<dbReference type="Pfam" id="PF12231">
    <property type="entry name" value="Rif1_N"/>
    <property type="match status" value="1"/>
</dbReference>
<feature type="compositionally biased region" description="Polar residues" evidence="7">
    <location>
        <begin position="1234"/>
        <end position="1246"/>
    </location>
</feature>
<evidence type="ECO:0000259" key="8">
    <source>
        <dbReference type="Pfam" id="PF12231"/>
    </source>
</evidence>
<feature type="compositionally biased region" description="Acidic residues" evidence="7">
    <location>
        <begin position="1960"/>
        <end position="1969"/>
    </location>
</feature>
<keyword evidence="10" id="KW-1185">Reference proteome</keyword>
<dbReference type="OrthoDB" id="5399929at2759"/>
<dbReference type="CDD" id="cd14267">
    <property type="entry name" value="Rif1_CTD_C-II_like"/>
    <property type="match status" value="1"/>
</dbReference>
<organism evidence="9 10">
    <name type="scientific">Galbula dea</name>
    <dbReference type="NCBI Taxonomy" id="1109041"/>
    <lineage>
        <taxon>Eukaryota</taxon>
        <taxon>Metazoa</taxon>
        <taxon>Chordata</taxon>
        <taxon>Craniata</taxon>
        <taxon>Vertebrata</taxon>
        <taxon>Euteleostomi</taxon>
        <taxon>Archelosauria</taxon>
        <taxon>Archosauria</taxon>
        <taxon>Dinosauria</taxon>
        <taxon>Saurischia</taxon>
        <taxon>Theropoda</taxon>
        <taxon>Coelurosauria</taxon>
        <taxon>Aves</taxon>
        <taxon>Neognathae</taxon>
        <taxon>Neoaves</taxon>
        <taxon>Telluraves</taxon>
        <taxon>Coraciimorphae</taxon>
        <taxon>Piciformes</taxon>
        <taxon>Galbulidae</taxon>
        <taxon>Galbula</taxon>
    </lineage>
</organism>
<feature type="compositionally biased region" description="Basic and acidic residues" evidence="7">
    <location>
        <begin position="1199"/>
        <end position="1217"/>
    </location>
</feature>
<dbReference type="Gene3D" id="1.25.10.10">
    <property type="entry name" value="Leucine-rich Repeat Variant"/>
    <property type="match status" value="1"/>
</dbReference>
<dbReference type="InterPro" id="IPR016024">
    <property type="entry name" value="ARM-type_fold"/>
</dbReference>
<feature type="non-terminal residue" evidence="9">
    <location>
        <position position="2347"/>
    </location>
</feature>
<evidence type="ECO:0000256" key="3">
    <source>
        <dbReference type="ARBA" id="ARBA00022454"/>
    </source>
</evidence>
<feature type="compositionally biased region" description="Basic and acidic residues" evidence="7">
    <location>
        <begin position="1881"/>
        <end position="1905"/>
    </location>
</feature>
<sequence>AAASSLQPLLETLEDPTAPQGELTDAHLTITNRLSGEGSKQFAAEVRGHFPQLCKVFKAHVSSPNSALNNAALQALGFCVFNSAITSELAATEVQDLLSLLNSVAVKTSDKNTRTRALWVMSKQTFPPEIVGREVPNIISTLETILTKGDVQSMVVEYEALNVIIRLMEQTPAQMGEEAVRWAKLIIPLVVHSAHKVKLRGATALEMGMPLLLQKQEEVAAVTEHLMTTKLISELRKLFSTKNETFVLKLWPLFVKLLGRALHRSGSFINSLLQLEELGFRSGSPAVKKIAFLAWKSLIDNFALNPDILCGPKRLKLLMQPLSSIQVRTEALALTKLEVWWYLLVRLGPQLPVNFEQVCVPLIQNTLSLDSSPVLQGTPSRVPANQSLAVATPGQKSGPHPFASPATPRMNLNPTTPGKVAVAVIPSIRLLGIEMLLHFLMGPEVLEFAKQNKLVLSLEPLQFPLISSPSFFCKHASTFINAVEDGFTAVGKEVPDCMLNVIWKDINGFVKTAIESGNKEKQGSEILTVLLQALKNIVISNSLPVQKILSLIDITVKELPPKVLGSPAYQVADMDLLNGTPALFLIQLPFHNNLLECCVTDERFFVILETLVGYILSGPTSPLAFSESVICILNQSAKQVENKEHLWRMWSIVVNPLTEWINRTNEVNQGDALEHNFNAVYSALLLPVSHILPIQDFPQPTMKSLLRAWSELYRAFARCAALVATAEENLCCEELCAKIISGLEGETPVMFSMMDGLTHITSVMVDCINFAPYTTKYQPKNRSPQTSTDWSKKKKEPLGKLASLFKLLMMLLNSFHVFSSKETCSETLVSVGPSVLAVVHSILSHVSLPSVIGSMFAVLSKPLAVFYDKTKLADVPKVYSHLHNKLEKLLAEMILCLQSHCTGCYDSELLEQLSPLLCAVFQHKSKQIRNQCANFWNATFAKTASLKYPEELKSVLNHAKKNIPLLLPGFESIEIAEENSSTFSDVMENSQLDAKISGMDVKLGQKRDSILAQTNELRAEGKDEPSNVQVTPAKLKLEFPSLKTKSEILLEEEKSVDFVFIPPETKPRILTEHQKEVLRSKRVGIPAMYNNLDTSQDTTFFSQYSQSQEDSLEKTALLENAKEDTKCKPQEEKVKSEGCTNKSDELPEAWRSDHPPENAACLKTSPVACVEESSTIGSEGDPEQGTAQMSLEEPSAGEGLEKSTVETAPKEPSEGKENTSNVSSSSTSSDIISGTPQPASRRQSFITLEKFDSSENRPFSLSALNDLSEVSGSPSVAGKRENATVCKASAKAEKPGGEENKKAPKSEPDQVSAAARRVTRRQSKTDQGQKQSRLFMRSDQESSASSSVENSPGLSYLEGVEQVLFAQSQDLHFTDLAIKEAEDKIAELERGQAVDTDSKENTPPESTVSSEQVTGDDSQVPPVSPTQKTVRRSSRRRLEAAESTAGSQDTEDGHQKRGRHKDDEKAGQKKVPQTKDDVSQKQKGVSGKAAENTNKTESNLLERTAAEDLSSKESPASRGLDEEGNKSTRRPEDNLKADMGSQDCSSSAVAQKVERPRYHTRRASQGLLSSIENSEAGGSETKEESTKKRKYVKWKNRNDPLEGKLKDLQPGSQSLEVSSQGNETKSLLEANEGELSCEVSRDAALTAESSDLKKQVTLTGTSRALGPASSETSPDAQNTSVEQSKSGMLVESLTSPHVSGGDLKAAEEKKCAEKETAVEGSKANASGGDLSSSQTPECHHGRGKRLKRLKNCDCYVKKRKQQGKSFSKSTHEITREQSEPQTTPVQKSVNTSELSSNSPLDGSLSMAPCAMSTPVHPPKEPSACNWEGETPAGEDLRRNSVKVEEDLEYPDCIAGEVTVSTVEMEEPADQNDQSEQYLSEPGDHDQGKEPAAMVKEEISENKQLEMDEPADQSEQTGDQSKVPVTIKQEEVSQNTQLEEIPEALIAASKPESKWLNELESNQDDKEDTDSTGGETCISQEKEMEELVQMEITVPGGMASDKGDAVEDTSVDSPEKPDGGNSLVNESPNSTQARCTWSPSASPSTSILKRGIKRNQEDDSLSPANKIRRVSFANPIYQESLADDIDRRNPVIKSHSPPSSRSLKAFSYTQPKRITTPTKGFLSPGSRNPIFKSSKKCLVRKMVKESLPSPTECIYPALAGCKAPIDVILPQITSSLSARGLGQLVLAKNIKTVGDLSNLTASEVNILPIRSPKVPIVKKALRGYHEQQVKSRGLEEVAVLEDAEKPLDNGEATIKDKSLPADEEKLATDLGEPVDMTTSDKARNTDGQPPADLLSQMDALAAQLTSEHLHGYSGSQLFEMQEKLVGMTNCIMKSLQARWRSPPHESSE</sequence>
<feature type="region of interest" description="Disordered" evidence="7">
    <location>
        <begin position="1122"/>
        <end position="1160"/>
    </location>
</feature>
<feature type="compositionally biased region" description="Basic and acidic residues" evidence="7">
    <location>
        <begin position="1519"/>
        <end position="1536"/>
    </location>
</feature>
<evidence type="ECO:0000256" key="4">
    <source>
        <dbReference type="ARBA" id="ARBA00022895"/>
    </source>
</evidence>
<comment type="caution">
    <text evidence="9">The sequence shown here is derived from an EMBL/GenBank/DDBJ whole genome shotgun (WGS) entry which is preliminary data.</text>
</comment>
<feature type="compositionally biased region" description="Basic and acidic residues" evidence="7">
    <location>
        <begin position="1451"/>
        <end position="1480"/>
    </location>
</feature>
<evidence type="ECO:0000256" key="6">
    <source>
        <dbReference type="ARBA" id="ARBA00023306"/>
    </source>
</evidence>
<proteinExistence type="predicted"/>
<feature type="compositionally biased region" description="Polar residues" evidence="7">
    <location>
        <begin position="1491"/>
        <end position="1501"/>
    </location>
</feature>
<feature type="region of interest" description="Disordered" evidence="7">
    <location>
        <begin position="1387"/>
        <end position="1743"/>
    </location>
</feature>
<dbReference type="GO" id="GO:0140445">
    <property type="term" value="C:chromosome, telomeric repeat region"/>
    <property type="evidence" value="ECO:0007669"/>
    <property type="project" value="TreeGrafter"/>
</dbReference>
<dbReference type="InterPro" id="IPR022031">
    <property type="entry name" value="Rif1_N"/>
</dbReference>
<evidence type="ECO:0000256" key="2">
    <source>
        <dbReference type="ARBA" id="ARBA00004574"/>
    </source>
</evidence>
<feature type="compositionally biased region" description="Basic and acidic residues" evidence="7">
    <location>
        <begin position="1704"/>
        <end position="1717"/>
    </location>
</feature>
<dbReference type="PANTHER" id="PTHR22928">
    <property type="entry name" value="TELOMERE-ASSOCIATED PROTEIN RIF1"/>
    <property type="match status" value="1"/>
</dbReference>
<feature type="compositionally biased region" description="Polar residues" evidence="7">
    <location>
        <begin position="1669"/>
        <end position="1697"/>
    </location>
</feature>
<dbReference type="InterPro" id="IPR011989">
    <property type="entry name" value="ARM-like"/>
</dbReference>
<evidence type="ECO:0000313" key="9">
    <source>
        <dbReference type="EMBL" id="NXI44857.1"/>
    </source>
</evidence>
<feature type="region of interest" description="Disordered" evidence="7">
    <location>
        <begin position="1758"/>
        <end position="1843"/>
    </location>
</feature>
<accession>A0A7K9T8Q1</accession>
<feature type="region of interest" description="Disordered" evidence="7">
    <location>
        <begin position="1858"/>
        <end position="2061"/>
    </location>
</feature>
<feature type="compositionally biased region" description="Basic and acidic residues" evidence="7">
    <location>
        <begin position="1834"/>
        <end position="1843"/>
    </location>
</feature>
<keyword evidence="4" id="KW-0779">Telomere</keyword>
<feature type="domain" description="Telomere-associated protein Rif1 N-terminal" evidence="8">
    <location>
        <begin position="23"/>
        <end position="359"/>
    </location>
</feature>
<feature type="compositionally biased region" description="Basic and acidic residues" evidence="7">
    <location>
        <begin position="2248"/>
        <end position="2266"/>
    </location>
</feature>
<dbReference type="PANTHER" id="PTHR22928:SF3">
    <property type="entry name" value="TELOMERE-ASSOCIATED PROTEIN RIF1"/>
    <property type="match status" value="1"/>
</dbReference>
<dbReference type="Proteomes" id="UP000566440">
    <property type="component" value="Unassembled WGS sequence"/>
</dbReference>
<feature type="compositionally biased region" description="Low complexity" evidence="7">
    <location>
        <begin position="1341"/>
        <end position="1351"/>
    </location>
</feature>
<feature type="non-terminal residue" evidence="9">
    <location>
        <position position="1"/>
    </location>
</feature>
<evidence type="ECO:0000256" key="1">
    <source>
        <dbReference type="ARBA" id="ARBA00004123"/>
    </source>
</evidence>
<feature type="compositionally biased region" description="Basic and acidic residues" evidence="7">
    <location>
        <begin position="1387"/>
        <end position="1402"/>
    </location>
</feature>
<evidence type="ECO:0000256" key="7">
    <source>
        <dbReference type="SAM" id="MobiDB-lite"/>
    </source>
</evidence>
<keyword evidence="5" id="KW-0539">Nucleus</keyword>